<feature type="transmembrane region" description="Helical" evidence="9">
    <location>
        <begin position="327"/>
        <end position="353"/>
    </location>
</feature>
<dbReference type="Proteomes" id="UP001061958">
    <property type="component" value="Unassembled WGS sequence"/>
</dbReference>
<gene>
    <name evidence="11" type="ORF">GpartN1_g3908.t1</name>
</gene>
<evidence type="ECO:0000256" key="1">
    <source>
        <dbReference type="ARBA" id="ARBA00004127"/>
    </source>
</evidence>
<dbReference type="PANTHER" id="PTHR31503:SF22">
    <property type="entry name" value="VACUOLAR CALCIUM ION TRANSPORTER"/>
    <property type="match status" value="1"/>
</dbReference>
<evidence type="ECO:0000259" key="10">
    <source>
        <dbReference type="Pfam" id="PF01699"/>
    </source>
</evidence>
<dbReference type="InterPro" id="IPR044880">
    <property type="entry name" value="NCX_ion-bd_dom_sf"/>
</dbReference>
<keyword evidence="7 9" id="KW-0406">Ion transport</keyword>
<feature type="transmembrane region" description="Helical" evidence="9">
    <location>
        <begin position="365"/>
        <end position="383"/>
    </location>
</feature>
<feature type="domain" description="Sodium/calcium exchanger membrane region" evidence="10">
    <location>
        <begin position="264"/>
        <end position="406"/>
    </location>
</feature>
<keyword evidence="6 9" id="KW-1133">Transmembrane helix</keyword>
<dbReference type="Pfam" id="PF01699">
    <property type="entry name" value="Na_Ca_ex"/>
    <property type="match status" value="2"/>
</dbReference>
<feature type="transmembrane region" description="Helical" evidence="9">
    <location>
        <begin position="133"/>
        <end position="158"/>
    </location>
</feature>
<comment type="caution">
    <text evidence="9">Lacks conserved residue(s) required for the propagation of feature annotation.</text>
</comment>
<feature type="transmembrane region" description="Helical" evidence="9">
    <location>
        <begin position="201"/>
        <end position="222"/>
    </location>
</feature>
<dbReference type="GO" id="GO:0015369">
    <property type="term" value="F:calcium:proton antiporter activity"/>
    <property type="evidence" value="ECO:0007669"/>
    <property type="project" value="UniProtKB-UniRule"/>
</dbReference>
<feature type="transmembrane region" description="Helical" evidence="9">
    <location>
        <begin position="170"/>
        <end position="189"/>
    </location>
</feature>
<sequence>MNLDDQVPLLKTTSTKYSSRKSFVRNQSFFVFRGSFNSLWTTYFSWTLVLMPSVPLGLVLGWMGYSETWTFLVNFLAIIPLSTLLGNSTEVISSYTNDVIGGLLNATFGNAVEVILGISALRFGLIDVVKSTLLGSVLSNLLFVLGWSFLLGGLFHTVQPINPAISDSNISVLAVALFGFTIPAVFSATETELSKVNVQTLSLLTAIFMFLLYLLFLVFELITHAHLYDSRKMLRSSSQRSLVRNASLTEPMDNTLPESLWLAIGIQLGTVILTSYCSEYLVHSIQGFSKRTKLSSSFVAFVLLPIVGNAAEHLAACTFAIKGNIDLSISIACGSSVQVALFVAPLLVITSWFMTGPLLTLDFHLFETVMLGIAVAVTSLALRDNSSNWLEGAELLISYAIISTAFFLK</sequence>
<keyword evidence="12" id="KW-1185">Reference proteome</keyword>
<dbReference type="OrthoDB" id="1699231at2759"/>
<dbReference type="GO" id="GO:0012505">
    <property type="term" value="C:endomembrane system"/>
    <property type="evidence" value="ECO:0007669"/>
    <property type="project" value="UniProtKB-SubCell"/>
</dbReference>
<feature type="transmembrane region" description="Helical" evidence="9">
    <location>
        <begin position="389"/>
        <end position="408"/>
    </location>
</feature>
<reference evidence="11" key="1">
    <citation type="journal article" date="2022" name="Proc. Natl. Acad. Sci. U.S.A.">
        <title>Life cycle and functional genomics of the unicellular red alga Galdieria for elucidating algal and plant evolution and industrial use.</title>
        <authorList>
            <person name="Hirooka S."/>
            <person name="Itabashi T."/>
            <person name="Ichinose T.M."/>
            <person name="Onuma R."/>
            <person name="Fujiwara T."/>
            <person name="Yamashita S."/>
            <person name="Jong L.W."/>
            <person name="Tomita R."/>
            <person name="Iwane A.H."/>
            <person name="Miyagishima S.Y."/>
        </authorList>
    </citation>
    <scope>NUCLEOTIDE SEQUENCE</scope>
    <source>
        <strain evidence="11">NBRC 102759</strain>
    </source>
</reference>
<dbReference type="PANTHER" id="PTHR31503">
    <property type="entry name" value="VACUOLAR CALCIUM ION TRANSPORTER"/>
    <property type="match status" value="1"/>
</dbReference>
<evidence type="ECO:0000256" key="7">
    <source>
        <dbReference type="ARBA" id="ARBA00023065"/>
    </source>
</evidence>
<evidence type="ECO:0000256" key="9">
    <source>
        <dbReference type="RuleBase" id="RU365028"/>
    </source>
</evidence>
<dbReference type="GO" id="GO:0006874">
    <property type="term" value="P:intracellular calcium ion homeostasis"/>
    <property type="evidence" value="ECO:0007669"/>
    <property type="project" value="TreeGrafter"/>
</dbReference>
<keyword evidence="3 9" id="KW-0109">Calcium transport</keyword>
<protein>
    <recommendedName>
        <fullName evidence="10">Sodium/calcium exchanger membrane region domain-containing protein</fullName>
    </recommendedName>
</protein>
<feature type="transmembrane region" description="Helical" evidence="9">
    <location>
        <begin position="43"/>
        <end position="62"/>
    </location>
</feature>
<dbReference type="NCBIfam" id="TIGR00378">
    <property type="entry name" value="cax"/>
    <property type="match status" value="1"/>
</dbReference>
<name>A0A9C7PZ15_9RHOD</name>
<evidence type="ECO:0000256" key="5">
    <source>
        <dbReference type="ARBA" id="ARBA00022837"/>
    </source>
</evidence>
<keyword evidence="5 9" id="KW-0106">Calcium</keyword>
<dbReference type="AlphaFoldDB" id="A0A9C7PZ15"/>
<accession>A0A9C7PZ15</accession>
<keyword evidence="9" id="KW-0050">Antiport</keyword>
<comment type="subcellular location">
    <subcellularLocation>
        <location evidence="1">Endomembrane system</location>
        <topology evidence="1">Multi-pass membrane protein</topology>
    </subcellularLocation>
</comment>
<dbReference type="Gene3D" id="1.20.1420.30">
    <property type="entry name" value="NCX, central ion-binding region"/>
    <property type="match status" value="1"/>
</dbReference>
<evidence type="ECO:0000313" key="11">
    <source>
        <dbReference type="EMBL" id="GJQ12117.1"/>
    </source>
</evidence>
<keyword evidence="2 9" id="KW-0813">Transport</keyword>
<keyword evidence="8 9" id="KW-0472">Membrane</keyword>
<evidence type="ECO:0000256" key="3">
    <source>
        <dbReference type="ARBA" id="ARBA00022568"/>
    </source>
</evidence>
<dbReference type="InterPro" id="IPR004798">
    <property type="entry name" value="CAX-like"/>
</dbReference>
<feature type="transmembrane region" description="Helical" evidence="9">
    <location>
        <begin position="259"/>
        <end position="277"/>
    </location>
</feature>
<reference evidence="11" key="2">
    <citation type="submission" date="2022-01" db="EMBL/GenBank/DDBJ databases">
        <authorList>
            <person name="Hirooka S."/>
            <person name="Miyagishima S.Y."/>
        </authorList>
    </citation>
    <scope>NUCLEOTIDE SEQUENCE</scope>
    <source>
        <strain evidence="11">NBRC 102759</strain>
    </source>
</reference>
<dbReference type="InterPro" id="IPR004713">
    <property type="entry name" value="CaH_exchang"/>
</dbReference>
<feature type="transmembrane region" description="Helical" evidence="9">
    <location>
        <begin position="99"/>
        <end position="121"/>
    </location>
</feature>
<feature type="domain" description="Sodium/calcium exchanger membrane region" evidence="10">
    <location>
        <begin position="68"/>
        <end position="219"/>
    </location>
</feature>
<comment type="similarity">
    <text evidence="9">Belongs to the Ca(2+):cation antiporter (CaCA) (TC 2.A.19) family.</text>
</comment>
<dbReference type="EMBL" id="BQMJ01000030">
    <property type="protein sequence ID" value="GJQ12117.1"/>
    <property type="molecule type" value="Genomic_DNA"/>
</dbReference>
<evidence type="ECO:0000313" key="12">
    <source>
        <dbReference type="Proteomes" id="UP001061958"/>
    </source>
</evidence>
<feature type="transmembrane region" description="Helical" evidence="9">
    <location>
        <begin position="69"/>
        <end position="87"/>
    </location>
</feature>
<organism evidence="11 12">
    <name type="scientific">Galdieria partita</name>
    <dbReference type="NCBI Taxonomy" id="83374"/>
    <lineage>
        <taxon>Eukaryota</taxon>
        <taxon>Rhodophyta</taxon>
        <taxon>Bangiophyceae</taxon>
        <taxon>Galdieriales</taxon>
        <taxon>Galdieriaceae</taxon>
        <taxon>Galdieria</taxon>
    </lineage>
</organism>
<proteinExistence type="inferred from homology"/>
<comment type="caution">
    <text evidence="11">The sequence shown here is derived from an EMBL/GenBank/DDBJ whole genome shotgun (WGS) entry which is preliminary data.</text>
</comment>
<keyword evidence="4 9" id="KW-0812">Transmembrane</keyword>
<evidence type="ECO:0000256" key="6">
    <source>
        <dbReference type="ARBA" id="ARBA00022989"/>
    </source>
</evidence>
<dbReference type="GO" id="GO:0005774">
    <property type="term" value="C:vacuolar membrane"/>
    <property type="evidence" value="ECO:0007669"/>
    <property type="project" value="UniProtKB-ARBA"/>
</dbReference>
<evidence type="ECO:0000256" key="8">
    <source>
        <dbReference type="ARBA" id="ARBA00023136"/>
    </source>
</evidence>
<evidence type="ECO:0000256" key="4">
    <source>
        <dbReference type="ARBA" id="ARBA00022692"/>
    </source>
</evidence>
<dbReference type="InterPro" id="IPR004837">
    <property type="entry name" value="NaCa_Exmemb"/>
</dbReference>
<evidence type="ECO:0000256" key="2">
    <source>
        <dbReference type="ARBA" id="ARBA00022448"/>
    </source>
</evidence>